<proteinExistence type="predicted"/>
<reference evidence="1 2" key="1">
    <citation type="submission" date="2019-09" db="EMBL/GenBank/DDBJ databases">
        <authorList>
            <consortium name="DOE Joint Genome Institute"/>
            <person name="Mondo S.J."/>
            <person name="Navarro-Mendoza M.I."/>
            <person name="Perez-Arques C."/>
            <person name="Panchal S."/>
            <person name="Nicolas F.E."/>
            <person name="Ganguly P."/>
            <person name="Pangilinan J."/>
            <person name="Grigoriev I."/>
            <person name="Heitman J."/>
            <person name="Sanya K."/>
            <person name="Garre V."/>
        </authorList>
    </citation>
    <scope>NUCLEOTIDE SEQUENCE [LARGE SCALE GENOMIC DNA]</scope>
    <source>
        <strain evidence="1 2">MU402</strain>
    </source>
</reference>
<gene>
    <name evidence="1" type="ORF">FB192DRAFT_1335822</name>
</gene>
<evidence type="ECO:0000313" key="2">
    <source>
        <dbReference type="Proteomes" id="UP000469890"/>
    </source>
</evidence>
<name>A0A8H4EX79_MUCCL</name>
<comment type="caution">
    <text evidence="1">The sequence shown here is derived from an EMBL/GenBank/DDBJ whole genome shotgun (WGS) entry which is preliminary data.</text>
</comment>
<dbReference type="AlphaFoldDB" id="A0A8H4EX79"/>
<feature type="non-terminal residue" evidence="1">
    <location>
        <position position="1"/>
    </location>
</feature>
<dbReference type="EMBL" id="JAAECE010000011">
    <property type="protein sequence ID" value="KAF1796638.1"/>
    <property type="molecule type" value="Genomic_DNA"/>
</dbReference>
<accession>A0A8H4EX79</accession>
<organism evidence="1 2">
    <name type="scientific">Mucor circinelloides f. lusitanicus</name>
    <name type="common">Mucor racemosus var. lusitanicus</name>
    <dbReference type="NCBI Taxonomy" id="29924"/>
    <lineage>
        <taxon>Eukaryota</taxon>
        <taxon>Fungi</taxon>
        <taxon>Fungi incertae sedis</taxon>
        <taxon>Mucoromycota</taxon>
        <taxon>Mucoromycotina</taxon>
        <taxon>Mucoromycetes</taxon>
        <taxon>Mucorales</taxon>
        <taxon>Mucorineae</taxon>
        <taxon>Mucoraceae</taxon>
        <taxon>Mucor</taxon>
    </lineage>
</organism>
<protein>
    <submittedName>
        <fullName evidence="1">Uncharacterized protein</fullName>
    </submittedName>
</protein>
<evidence type="ECO:0000313" key="1">
    <source>
        <dbReference type="EMBL" id="KAF1796638.1"/>
    </source>
</evidence>
<sequence>IDITKGFHEFRHYVKTIIDEPRLLTYESHVQHVLALSSILLLKPGRTDNDLHQFIGREICEGTIEYLLEEYGIRSCEFDQITRLAAEKIVKV</sequence>
<dbReference type="Proteomes" id="UP000469890">
    <property type="component" value="Unassembled WGS sequence"/>
</dbReference>